<dbReference type="GO" id="GO:0019843">
    <property type="term" value="F:rRNA binding"/>
    <property type="evidence" value="ECO:0007669"/>
    <property type="project" value="UniProtKB-KW"/>
</dbReference>
<keyword evidence="8 16" id="KW-0689">Ribosomal protein</keyword>
<dbReference type="PANTHER" id="PTHR48025:SF4">
    <property type="entry name" value="SMALL RIBOSOMAL SUBUNIT PROTEIN CS22"/>
    <property type="match status" value="1"/>
</dbReference>
<dbReference type="EMBL" id="KE344391">
    <property type="protein sequence ID" value="EXB59937.1"/>
    <property type="molecule type" value="Genomic_DNA"/>
</dbReference>
<keyword evidence="4" id="KW-0699">rRNA-binding</keyword>
<keyword evidence="7" id="KW-0809">Transit peptide</keyword>
<evidence type="ECO:0000256" key="14">
    <source>
        <dbReference type="PROSITE-ProRule" id="PRU00176"/>
    </source>
</evidence>
<dbReference type="GO" id="GO:0005840">
    <property type="term" value="C:ribosome"/>
    <property type="evidence" value="ECO:0007669"/>
    <property type="project" value="UniProtKB-KW"/>
</dbReference>
<dbReference type="Pfam" id="PF00076">
    <property type="entry name" value="RRM_1"/>
    <property type="match status" value="2"/>
</dbReference>
<evidence type="ECO:0000313" key="17">
    <source>
        <dbReference type="Proteomes" id="UP000030645"/>
    </source>
</evidence>
<feature type="domain" description="RRM" evidence="15">
    <location>
        <begin position="77"/>
        <end position="155"/>
    </location>
</feature>
<dbReference type="PANTHER" id="PTHR48025">
    <property type="entry name" value="OS02G0815200 PROTEIN"/>
    <property type="match status" value="1"/>
</dbReference>
<sequence length="267" mass="28907">MAAISSLSSPPNLSVKPTLKIQPKLSSVQIPILGFHKKLTFSHEIQSLSLSPSIPSHRLFAVAEETASVNTSSEAARRLYVGNIPRTVTNNELAKIVGEYGAVEKAEVMYDKYSGRSRRFAFVTMKTVEDANAAIEKLNGTEIGGREIKVNVTEKPLSGVDLSLQAEESQFVDSPHKVYVGNLAKNVTTETLKNFFSEKGNVLGAKVSRVPGTSKSTGFGFVSFSSEENVEAAISSFNNSVSCFLLFCVMVEIGMSYCAPILHFLSV</sequence>
<dbReference type="GO" id="GO:1990904">
    <property type="term" value="C:ribonucleoprotein complex"/>
    <property type="evidence" value="ECO:0007669"/>
    <property type="project" value="UniProtKB-KW"/>
</dbReference>
<evidence type="ECO:0000256" key="5">
    <source>
        <dbReference type="ARBA" id="ARBA00022737"/>
    </source>
</evidence>
<evidence type="ECO:0000256" key="8">
    <source>
        <dbReference type="ARBA" id="ARBA00022980"/>
    </source>
</evidence>
<comment type="subunit">
    <text evidence="11">Component of the chloroplast small ribosomal subunit (SSU). Mature 70S chloroplast ribosomes of higher plants consist of a small (30S) and a large (50S) subunit. The 30S small subunit contains 1 molecule of ribosomal RNA (16S rRNA) and 24 different proteins. The 50S large subunit contains 3 rRNA molecules (23S, 5S and 4.5S rRNA) and 33 different proteins.</text>
</comment>
<dbReference type="eggNOG" id="KOG0118">
    <property type="taxonomic scope" value="Eukaryota"/>
</dbReference>
<evidence type="ECO:0000256" key="6">
    <source>
        <dbReference type="ARBA" id="ARBA00022884"/>
    </source>
</evidence>
<evidence type="ECO:0000313" key="16">
    <source>
        <dbReference type="EMBL" id="EXB59937.1"/>
    </source>
</evidence>
<evidence type="ECO:0000256" key="12">
    <source>
        <dbReference type="ARBA" id="ARBA00070346"/>
    </source>
</evidence>
<keyword evidence="5" id="KW-0677">Repeat</keyword>
<comment type="similarity">
    <text evidence="10">Belongs to the chloroplast-specific ribosomal protein cS22 family.</text>
</comment>
<evidence type="ECO:0000256" key="3">
    <source>
        <dbReference type="ARBA" id="ARBA00022640"/>
    </source>
</evidence>
<dbReference type="FunFam" id="3.30.70.330:FF:000401">
    <property type="entry name" value="30S ribosomal protein 2, chloroplastic"/>
    <property type="match status" value="1"/>
</dbReference>
<proteinExistence type="inferred from homology"/>
<keyword evidence="2" id="KW-0150">Chloroplast</keyword>
<name>W9R726_9ROSA</name>
<dbReference type="GO" id="GO:0009535">
    <property type="term" value="C:chloroplast thylakoid membrane"/>
    <property type="evidence" value="ECO:0007669"/>
    <property type="project" value="TreeGrafter"/>
</dbReference>
<dbReference type="InterPro" id="IPR000504">
    <property type="entry name" value="RRM_dom"/>
</dbReference>
<keyword evidence="3" id="KW-0934">Plastid</keyword>
<keyword evidence="17" id="KW-1185">Reference proteome</keyword>
<dbReference type="PROSITE" id="PS50102">
    <property type="entry name" value="RRM"/>
    <property type="match status" value="2"/>
</dbReference>
<dbReference type="STRING" id="981085.W9R726"/>
<dbReference type="Proteomes" id="UP000030645">
    <property type="component" value="Unassembled WGS sequence"/>
</dbReference>
<evidence type="ECO:0000256" key="1">
    <source>
        <dbReference type="ARBA" id="ARBA00004229"/>
    </source>
</evidence>
<dbReference type="Gene3D" id="3.30.70.330">
    <property type="match status" value="2"/>
</dbReference>
<dbReference type="SMART" id="SM00360">
    <property type="entry name" value="RRM"/>
    <property type="match status" value="2"/>
</dbReference>
<dbReference type="GO" id="GO:0003729">
    <property type="term" value="F:mRNA binding"/>
    <property type="evidence" value="ECO:0007669"/>
    <property type="project" value="TreeGrafter"/>
</dbReference>
<protein>
    <recommendedName>
        <fullName evidence="12">Small ribosomal subunit protein cS22</fullName>
    </recommendedName>
    <alternativeName>
        <fullName evidence="13">30S ribosomal protein 2, chloroplastic</fullName>
    </alternativeName>
</protein>
<evidence type="ECO:0000259" key="15">
    <source>
        <dbReference type="PROSITE" id="PS50102"/>
    </source>
</evidence>
<reference evidence="17" key="1">
    <citation type="submission" date="2013-01" db="EMBL/GenBank/DDBJ databases">
        <title>Draft Genome Sequence of a Mulberry Tree, Morus notabilis C.K. Schneid.</title>
        <authorList>
            <person name="He N."/>
            <person name="Zhao S."/>
        </authorList>
    </citation>
    <scope>NUCLEOTIDE SEQUENCE</scope>
</reference>
<evidence type="ECO:0000256" key="7">
    <source>
        <dbReference type="ARBA" id="ARBA00022946"/>
    </source>
</evidence>
<evidence type="ECO:0000256" key="4">
    <source>
        <dbReference type="ARBA" id="ARBA00022730"/>
    </source>
</evidence>
<dbReference type="AlphaFoldDB" id="W9R726"/>
<evidence type="ECO:0000256" key="10">
    <source>
        <dbReference type="ARBA" id="ARBA00061529"/>
    </source>
</evidence>
<dbReference type="CDD" id="cd21609">
    <property type="entry name" value="RRM1_PSRP2_like"/>
    <property type="match status" value="1"/>
</dbReference>
<dbReference type="InterPro" id="IPR050502">
    <property type="entry name" value="Euk_RNA-bind_prot"/>
</dbReference>
<dbReference type="OrthoDB" id="439808at2759"/>
<keyword evidence="6 14" id="KW-0694">RNA-binding</keyword>
<accession>W9R726</accession>
<evidence type="ECO:0000256" key="2">
    <source>
        <dbReference type="ARBA" id="ARBA00022528"/>
    </source>
</evidence>
<dbReference type="KEGG" id="mnt:21396245"/>
<evidence type="ECO:0000256" key="13">
    <source>
        <dbReference type="ARBA" id="ARBA00077833"/>
    </source>
</evidence>
<dbReference type="SUPFAM" id="SSF54928">
    <property type="entry name" value="RNA-binding domain, RBD"/>
    <property type="match status" value="1"/>
</dbReference>
<feature type="domain" description="RRM" evidence="15">
    <location>
        <begin position="176"/>
        <end position="239"/>
    </location>
</feature>
<gene>
    <name evidence="16" type="ORF">L484_013057</name>
</gene>
<dbReference type="InterPro" id="IPR012677">
    <property type="entry name" value="Nucleotide-bd_a/b_plait_sf"/>
</dbReference>
<organism evidence="16 17">
    <name type="scientific">Morus notabilis</name>
    <dbReference type="NCBI Taxonomy" id="981085"/>
    <lineage>
        <taxon>Eukaryota</taxon>
        <taxon>Viridiplantae</taxon>
        <taxon>Streptophyta</taxon>
        <taxon>Embryophyta</taxon>
        <taxon>Tracheophyta</taxon>
        <taxon>Spermatophyta</taxon>
        <taxon>Magnoliopsida</taxon>
        <taxon>eudicotyledons</taxon>
        <taxon>Gunneridae</taxon>
        <taxon>Pentapetalae</taxon>
        <taxon>rosids</taxon>
        <taxon>fabids</taxon>
        <taxon>Rosales</taxon>
        <taxon>Moraceae</taxon>
        <taxon>Moreae</taxon>
        <taxon>Morus</taxon>
    </lineage>
</organism>
<dbReference type="GO" id="GO:1901259">
    <property type="term" value="P:chloroplast rRNA processing"/>
    <property type="evidence" value="ECO:0007669"/>
    <property type="project" value="TreeGrafter"/>
</dbReference>
<comment type="subcellular location">
    <subcellularLocation>
        <location evidence="1">Plastid</location>
        <location evidence="1">Chloroplast</location>
    </subcellularLocation>
</comment>
<dbReference type="InterPro" id="IPR035979">
    <property type="entry name" value="RBD_domain_sf"/>
</dbReference>
<keyword evidence="9" id="KW-0687">Ribonucleoprotein</keyword>
<evidence type="ECO:0000256" key="9">
    <source>
        <dbReference type="ARBA" id="ARBA00023274"/>
    </source>
</evidence>
<evidence type="ECO:0000256" key="11">
    <source>
        <dbReference type="ARBA" id="ARBA00063129"/>
    </source>
</evidence>